<dbReference type="RefSeq" id="WP_208252850.1">
    <property type="nucleotide sequence ID" value="NZ_JAGEPF010000056.1"/>
</dbReference>
<name>A0ABS3SAG2_9ACTN</name>
<dbReference type="Proteomes" id="UP000680206">
    <property type="component" value="Unassembled WGS sequence"/>
</dbReference>
<comment type="caution">
    <text evidence="2">The sequence shown here is derived from an EMBL/GenBank/DDBJ whole genome shotgun (WGS) entry which is preliminary data.</text>
</comment>
<sequence>MHTASLITAAAVRPTSGPALGKASRSRGRTDNADRRCDRRTALETAHALNAAERSFAALVQGPAPLTVDGAALGHGLPARPIDLLELRAILLHPATSCDTRDHVWRDLVTRARRHGADWIIGCVGVALPGLKAVVRDRLVYLDSDSEVGTARVAGDLVTAFFHALLRADLNRPKVAQRLLSQSAQNVVRTYRPKVRTVPVDPYTMAELDPSAASAGGHPEMLLDSAVRQGVITAHDAEIIAVTRLDKVPPAELAERLGTSYEALMKRRRRAEMRLVEAVKDNGLRDDIEYLMSTTGA</sequence>
<proteinExistence type="predicted"/>
<feature type="region of interest" description="Disordered" evidence="1">
    <location>
        <begin position="1"/>
        <end position="35"/>
    </location>
</feature>
<organism evidence="2 3">
    <name type="scientific">Actinomadura violacea</name>
    <dbReference type="NCBI Taxonomy" id="2819934"/>
    <lineage>
        <taxon>Bacteria</taxon>
        <taxon>Bacillati</taxon>
        <taxon>Actinomycetota</taxon>
        <taxon>Actinomycetes</taxon>
        <taxon>Streptosporangiales</taxon>
        <taxon>Thermomonosporaceae</taxon>
        <taxon>Actinomadura</taxon>
    </lineage>
</organism>
<evidence type="ECO:0000256" key="1">
    <source>
        <dbReference type="SAM" id="MobiDB-lite"/>
    </source>
</evidence>
<keyword evidence="3" id="KW-1185">Reference proteome</keyword>
<reference evidence="2 3" key="1">
    <citation type="submission" date="2021-03" db="EMBL/GenBank/DDBJ databases">
        <title>Actinomadura violae sp. nov., isolated from lichen in Thailand.</title>
        <authorList>
            <person name="Kanchanasin P."/>
            <person name="Saeng-In P."/>
            <person name="Phongsopitanun W."/>
            <person name="Yuki M."/>
            <person name="Kudo T."/>
            <person name="Ohkuma M."/>
            <person name="Tanasupawat S."/>
        </authorList>
    </citation>
    <scope>NUCLEOTIDE SEQUENCE [LARGE SCALE GENOMIC DNA]</scope>
    <source>
        <strain evidence="2 3">LCR2-06</strain>
    </source>
</reference>
<accession>A0ABS3SAG2</accession>
<evidence type="ECO:0000313" key="3">
    <source>
        <dbReference type="Proteomes" id="UP000680206"/>
    </source>
</evidence>
<evidence type="ECO:0000313" key="2">
    <source>
        <dbReference type="EMBL" id="MBO2466006.1"/>
    </source>
</evidence>
<gene>
    <name evidence="2" type="ORF">J4709_51460</name>
</gene>
<protein>
    <submittedName>
        <fullName evidence="2">Uncharacterized protein</fullName>
    </submittedName>
</protein>
<dbReference type="EMBL" id="JAGEPF010000056">
    <property type="protein sequence ID" value="MBO2466006.1"/>
    <property type="molecule type" value="Genomic_DNA"/>
</dbReference>